<gene>
    <name evidence="9" type="ORF">SAMN05216499_102302</name>
</gene>
<comment type="subcellular location">
    <subcellularLocation>
        <location evidence="1">Cell membrane</location>
        <topology evidence="1">Multi-pass membrane protein</topology>
    </subcellularLocation>
</comment>
<reference evidence="9 10" key="1">
    <citation type="submission" date="2016-11" db="EMBL/GenBank/DDBJ databases">
        <authorList>
            <person name="Jaros S."/>
            <person name="Januszkiewicz K."/>
            <person name="Wedrychowicz H."/>
        </authorList>
    </citation>
    <scope>NUCLEOTIDE SEQUENCE [LARGE SCALE GENOMIC DNA]</scope>
    <source>
        <strain evidence="9 10">CGMCC 4.2025</strain>
    </source>
</reference>
<dbReference type="Proteomes" id="UP000184111">
    <property type="component" value="Unassembled WGS sequence"/>
</dbReference>
<dbReference type="Pfam" id="PF07690">
    <property type="entry name" value="MFS_1"/>
    <property type="match status" value="1"/>
</dbReference>
<dbReference type="Gene3D" id="1.20.1720.10">
    <property type="entry name" value="Multidrug resistance protein D"/>
    <property type="match status" value="1"/>
</dbReference>
<feature type="transmembrane region" description="Helical" evidence="7">
    <location>
        <begin position="351"/>
        <end position="374"/>
    </location>
</feature>
<dbReference type="PRINTS" id="PR01036">
    <property type="entry name" value="TCRTETB"/>
</dbReference>
<evidence type="ECO:0000256" key="1">
    <source>
        <dbReference type="ARBA" id="ARBA00004651"/>
    </source>
</evidence>
<evidence type="ECO:0000313" key="9">
    <source>
        <dbReference type="EMBL" id="SHL00647.1"/>
    </source>
</evidence>
<dbReference type="InterPro" id="IPR011701">
    <property type="entry name" value="MFS"/>
</dbReference>
<accession>A0A1M6X3R8</accession>
<feature type="transmembrane region" description="Helical" evidence="7">
    <location>
        <begin position="58"/>
        <end position="81"/>
    </location>
</feature>
<feature type="transmembrane region" description="Helical" evidence="7">
    <location>
        <begin position="185"/>
        <end position="208"/>
    </location>
</feature>
<feature type="transmembrane region" description="Helical" evidence="7">
    <location>
        <begin position="386"/>
        <end position="408"/>
    </location>
</feature>
<proteinExistence type="predicted"/>
<dbReference type="EMBL" id="FRBI01000002">
    <property type="protein sequence ID" value="SHL00647.1"/>
    <property type="molecule type" value="Genomic_DNA"/>
</dbReference>
<evidence type="ECO:0000256" key="2">
    <source>
        <dbReference type="ARBA" id="ARBA00022692"/>
    </source>
</evidence>
<evidence type="ECO:0000313" key="10">
    <source>
        <dbReference type="Proteomes" id="UP000184111"/>
    </source>
</evidence>
<feature type="domain" description="Major facilitator superfamily (MFS) profile" evidence="8">
    <location>
        <begin position="59"/>
        <end position="513"/>
    </location>
</feature>
<keyword evidence="5" id="KW-0046">Antibiotic resistance</keyword>
<feature type="transmembrane region" description="Helical" evidence="7">
    <location>
        <begin position="150"/>
        <end position="173"/>
    </location>
</feature>
<dbReference type="GO" id="GO:0046677">
    <property type="term" value="P:response to antibiotic"/>
    <property type="evidence" value="ECO:0007669"/>
    <property type="project" value="UniProtKB-KW"/>
</dbReference>
<name>A0A1M6X3R8_9ACTN</name>
<sequence length="513" mass="52078">MRNPVLNGATAPLAPRPAMPGTTTVAGPATLHGPATASGPAADSGTTKPGRAGPRAGLLLATILMGQFMALLDVFIVNVAAPTIRTDLHASGAALQLVIAGYTISYAVLLITGARLGHLLGHRRLFVTGLAVFTAASLACGLAQNSGELIGFRLVQGTGSALMIPQVLSLLQLTFVGEARTRAMSVYSAVLASGAALGQSLGGILVSADLFGAGWRPVFLVNVPIGAALLLIAPRVLPRDDRRDPARRRGLDLPGLTVLAAAVTLLTVPLVLGQEEGWPMWGWVCLGLSVLLFGLFMALEARLARRGGAPLVSARVLRAPGMLRAAVVIMTTMAVNAGFLFAVALHLQSALGFSALRTGLAFAFAAVSFGGVGLTWRRLPVSWRSWLPGAGLLIAAASFAGLGLALRGGGDGGAGLYVCLLTLGAGLGLGFSPTFTLALFTVAPQDAADASGLLATVTQLGQLIGVAALGTLYLNRLDVGAHSSAHAFAVTSVALAAVSAAGAAVALGRRRRA</sequence>
<dbReference type="CDD" id="cd17321">
    <property type="entry name" value="MFS_MMR_MDR_like"/>
    <property type="match status" value="1"/>
</dbReference>
<dbReference type="PANTHER" id="PTHR42718">
    <property type="entry name" value="MAJOR FACILITATOR SUPERFAMILY MULTIDRUG TRANSPORTER MFSC"/>
    <property type="match status" value="1"/>
</dbReference>
<keyword evidence="3 7" id="KW-1133">Transmembrane helix</keyword>
<keyword evidence="2 7" id="KW-0812">Transmembrane</keyword>
<evidence type="ECO:0000256" key="5">
    <source>
        <dbReference type="ARBA" id="ARBA00023251"/>
    </source>
</evidence>
<feature type="transmembrane region" description="Helical" evidence="7">
    <location>
        <begin position="486"/>
        <end position="507"/>
    </location>
</feature>
<feature type="region of interest" description="Disordered" evidence="6">
    <location>
        <begin position="1"/>
        <end position="50"/>
    </location>
</feature>
<evidence type="ECO:0000256" key="4">
    <source>
        <dbReference type="ARBA" id="ARBA00023136"/>
    </source>
</evidence>
<keyword evidence="10" id="KW-1185">Reference proteome</keyword>
<dbReference type="SUPFAM" id="SSF103473">
    <property type="entry name" value="MFS general substrate transporter"/>
    <property type="match status" value="1"/>
</dbReference>
<feature type="transmembrane region" description="Helical" evidence="7">
    <location>
        <begin position="278"/>
        <end position="301"/>
    </location>
</feature>
<feature type="transmembrane region" description="Helical" evidence="7">
    <location>
        <begin position="322"/>
        <end position="345"/>
    </location>
</feature>
<feature type="transmembrane region" description="Helical" evidence="7">
    <location>
        <begin position="214"/>
        <end position="233"/>
    </location>
</feature>
<feature type="transmembrane region" description="Helical" evidence="7">
    <location>
        <begin position="253"/>
        <end position="272"/>
    </location>
</feature>
<evidence type="ECO:0000256" key="3">
    <source>
        <dbReference type="ARBA" id="ARBA00022989"/>
    </source>
</evidence>
<dbReference type="STRING" id="310782.SAMN05216499_102302"/>
<dbReference type="InterPro" id="IPR036259">
    <property type="entry name" value="MFS_trans_sf"/>
</dbReference>
<dbReference type="InterPro" id="IPR020846">
    <property type="entry name" value="MFS_dom"/>
</dbReference>
<feature type="transmembrane region" description="Helical" evidence="7">
    <location>
        <begin position="452"/>
        <end position="474"/>
    </location>
</feature>
<dbReference type="PROSITE" id="PS50850">
    <property type="entry name" value="MFS"/>
    <property type="match status" value="1"/>
</dbReference>
<dbReference type="AlphaFoldDB" id="A0A1M6X3R8"/>
<evidence type="ECO:0000256" key="6">
    <source>
        <dbReference type="SAM" id="MobiDB-lite"/>
    </source>
</evidence>
<evidence type="ECO:0000256" key="7">
    <source>
        <dbReference type="SAM" id="Phobius"/>
    </source>
</evidence>
<dbReference type="GO" id="GO:0022857">
    <property type="term" value="F:transmembrane transporter activity"/>
    <property type="evidence" value="ECO:0007669"/>
    <property type="project" value="InterPro"/>
</dbReference>
<organism evidence="9 10">
    <name type="scientific">Actinacidiphila paucisporea</name>
    <dbReference type="NCBI Taxonomy" id="310782"/>
    <lineage>
        <taxon>Bacteria</taxon>
        <taxon>Bacillati</taxon>
        <taxon>Actinomycetota</taxon>
        <taxon>Actinomycetes</taxon>
        <taxon>Kitasatosporales</taxon>
        <taxon>Streptomycetaceae</taxon>
        <taxon>Actinacidiphila</taxon>
    </lineage>
</organism>
<feature type="transmembrane region" description="Helical" evidence="7">
    <location>
        <begin position="414"/>
        <end position="440"/>
    </location>
</feature>
<protein>
    <submittedName>
        <fullName evidence="9">Major Facilitator Superfamily protein</fullName>
    </submittedName>
</protein>
<keyword evidence="4 7" id="KW-0472">Membrane</keyword>
<feature type="transmembrane region" description="Helical" evidence="7">
    <location>
        <begin position="93"/>
        <end position="113"/>
    </location>
</feature>
<dbReference type="GO" id="GO:0005886">
    <property type="term" value="C:plasma membrane"/>
    <property type="evidence" value="ECO:0007669"/>
    <property type="project" value="UniProtKB-SubCell"/>
</dbReference>
<evidence type="ECO:0000259" key="8">
    <source>
        <dbReference type="PROSITE" id="PS50850"/>
    </source>
</evidence>
<feature type="transmembrane region" description="Helical" evidence="7">
    <location>
        <begin position="125"/>
        <end position="144"/>
    </location>
</feature>
<dbReference type="PANTHER" id="PTHR42718:SF39">
    <property type="entry name" value="ACTINORHODIN TRANSPORTER-RELATED"/>
    <property type="match status" value="1"/>
</dbReference>